<evidence type="ECO:0000256" key="1">
    <source>
        <dbReference type="SAM" id="Phobius"/>
    </source>
</evidence>
<protein>
    <submittedName>
        <fullName evidence="2">Uncharacterized protein</fullName>
    </submittedName>
</protein>
<keyword evidence="1" id="KW-0472">Membrane</keyword>
<proteinExistence type="predicted"/>
<feature type="transmembrane region" description="Helical" evidence="1">
    <location>
        <begin position="7"/>
        <end position="25"/>
    </location>
</feature>
<reference evidence="2" key="1">
    <citation type="submission" date="2020-10" db="EMBL/GenBank/DDBJ databases">
        <authorList>
            <person name="Gilroy R."/>
        </authorList>
    </citation>
    <scope>NUCLEOTIDE SEQUENCE</scope>
    <source>
        <strain evidence="2">10532</strain>
    </source>
</reference>
<comment type="caution">
    <text evidence="2">The sequence shown here is derived from an EMBL/GenBank/DDBJ whole genome shotgun (WGS) entry which is preliminary data.</text>
</comment>
<organism evidence="2 3">
    <name type="scientific">Candidatus Gallitreponema excrementavium</name>
    <dbReference type="NCBI Taxonomy" id="2840840"/>
    <lineage>
        <taxon>Bacteria</taxon>
        <taxon>Pseudomonadati</taxon>
        <taxon>Spirochaetota</taxon>
        <taxon>Spirochaetia</taxon>
        <taxon>Spirochaetales</taxon>
        <taxon>Candidatus Gallitreponema</taxon>
    </lineage>
</organism>
<gene>
    <name evidence="2" type="ORF">IAA81_10060</name>
</gene>
<accession>A0A9D9HRD3</accession>
<dbReference type="AlphaFoldDB" id="A0A9D9HRD3"/>
<dbReference type="Proteomes" id="UP000823638">
    <property type="component" value="Unassembled WGS sequence"/>
</dbReference>
<name>A0A9D9HRD3_9SPIR</name>
<keyword evidence="1" id="KW-0812">Transmembrane</keyword>
<keyword evidence="1" id="KW-1133">Transmembrane helix</keyword>
<dbReference type="EMBL" id="JADIMM010000116">
    <property type="protein sequence ID" value="MBO8458550.1"/>
    <property type="molecule type" value="Genomic_DNA"/>
</dbReference>
<sequence length="188" mass="21833">MKAWKRYLFITLSLSILASIINFYVKDDTTPPPVEEYTLIEFEKDEYQIRDMVTGDNLGSFFISKDCDELFFTLFGASCSGTLMIGEYGDEYDFMSIIEDMIKIEKIKCKNLEFYAGKVGDWHTAVIMSLDRNDFYEYYKSDGNRYLLYILKNGDYNFSVKDDSVYDLYLSFGTSIIGGDMRYAAILE</sequence>
<reference evidence="2" key="2">
    <citation type="journal article" date="2021" name="PeerJ">
        <title>Extensive microbial diversity within the chicken gut microbiome revealed by metagenomics and culture.</title>
        <authorList>
            <person name="Gilroy R."/>
            <person name="Ravi A."/>
            <person name="Getino M."/>
            <person name="Pursley I."/>
            <person name="Horton D.L."/>
            <person name="Alikhan N.F."/>
            <person name="Baker D."/>
            <person name="Gharbi K."/>
            <person name="Hall N."/>
            <person name="Watson M."/>
            <person name="Adriaenssens E.M."/>
            <person name="Foster-Nyarko E."/>
            <person name="Jarju S."/>
            <person name="Secka A."/>
            <person name="Antonio M."/>
            <person name="Oren A."/>
            <person name="Chaudhuri R.R."/>
            <person name="La Ragione R."/>
            <person name="Hildebrand F."/>
            <person name="Pallen M.J."/>
        </authorList>
    </citation>
    <scope>NUCLEOTIDE SEQUENCE</scope>
    <source>
        <strain evidence="2">10532</strain>
    </source>
</reference>
<evidence type="ECO:0000313" key="3">
    <source>
        <dbReference type="Proteomes" id="UP000823638"/>
    </source>
</evidence>
<evidence type="ECO:0000313" key="2">
    <source>
        <dbReference type="EMBL" id="MBO8458550.1"/>
    </source>
</evidence>